<dbReference type="PANTHER" id="PTHR11081">
    <property type="entry name" value="FLAP ENDONUCLEASE FAMILY MEMBER"/>
    <property type="match status" value="1"/>
</dbReference>
<dbReference type="InterPro" id="IPR019974">
    <property type="entry name" value="XPG_CS"/>
</dbReference>
<keyword evidence="8" id="KW-1185">Reference proteome</keyword>
<dbReference type="SUPFAM" id="SSF88723">
    <property type="entry name" value="PIN domain-like"/>
    <property type="match status" value="1"/>
</dbReference>
<dbReference type="Proteomes" id="UP000030665">
    <property type="component" value="Unassembled WGS sequence"/>
</dbReference>
<keyword evidence="1" id="KW-0479">Metal-binding</keyword>
<protein>
    <submittedName>
        <fullName evidence="7">XPG N domain containing protein</fullName>
    </submittedName>
</protein>
<dbReference type="PROSITE" id="PS00841">
    <property type="entry name" value="XPG_1"/>
    <property type="match status" value="1"/>
</dbReference>
<keyword evidence="5" id="KW-0234">DNA repair</keyword>
<reference evidence="7" key="1">
    <citation type="submission" date="2014-01" db="EMBL/GenBank/DDBJ databases">
        <authorList>
            <person name="Aslett M."/>
        </authorList>
    </citation>
    <scope>NUCLEOTIDE SEQUENCE</scope>
</reference>
<evidence type="ECO:0000259" key="6">
    <source>
        <dbReference type="SMART" id="SM00485"/>
    </source>
</evidence>
<evidence type="ECO:0000256" key="1">
    <source>
        <dbReference type="ARBA" id="ARBA00022723"/>
    </source>
</evidence>
<dbReference type="GO" id="GO:0017108">
    <property type="term" value="F:5'-flap endonuclease activity"/>
    <property type="evidence" value="ECO:0007669"/>
    <property type="project" value="TreeGrafter"/>
</dbReference>
<dbReference type="InterPro" id="IPR006084">
    <property type="entry name" value="XPG/Rad2"/>
</dbReference>
<accession>A0A077Z8X8</accession>
<gene>
    <name evidence="7" type="ORF">TTRE_0000491801</name>
</gene>
<keyword evidence="2" id="KW-0255">Endonuclease</keyword>
<evidence type="ECO:0000313" key="7">
    <source>
        <dbReference type="EMBL" id="CDW56636.1"/>
    </source>
</evidence>
<keyword evidence="3" id="KW-0227">DNA damage</keyword>
<evidence type="ECO:0000256" key="5">
    <source>
        <dbReference type="ARBA" id="ARBA00023204"/>
    </source>
</evidence>
<sequence>MGIKNLTKVIADLAPQAIKEKPLNAYFGRAVAVDASMSMYQFLIAVRQEGSQLATESGEVTSHLMGMFYRTIRMIANGIKPIYVFDGKPPVLKSDEVAVFA</sequence>
<evidence type="ECO:0000256" key="3">
    <source>
        <dbReference type="ARBA" id="ARBA00022763"/>
    </source>
</evidence>
<dbReference type="PANTHER" id="PTHR11081:SF9">
    <property type="entry name" value="FLAP ENDONUCLEASE 1"/>
    <property type="match status" value="1"/>
</dbReference>
<dbReference type="PRINTS" id="PR00853">
    <property type="entry name" value="XPGRADSUPER"/>
</dbReference>
<name>A0A077Z8X8_TRITR</name>
<dbReference type="InterPro" id="IPR029060">
    <property type="entry name" value="PIN-like_dom_sf"/>
</dbReference>
<feature type="domain" description="XPG N-terminal" evidence="6">
    <location>
        <begin position="1"/>
        <end position="101"/>
    </location>
</feature>
<evidence type="ECO:0000256" key="2">
    <source>
        <dbReference type="ARBA" id="ARBA00022759"/>
    </source>
</evidence>
<evidence type="ECO:0000313" key="8">
    <source>
        <dbReference type="Proteomes" id="UP000030665"/>
    </source>
</evidence>
<keyword evidence="2" id="KW-0540">Nuclease</keyword>
<organism evidence="7 8">
    <name type="scientific">Trichuris trichiura</name>
    <name type="common">Whipworm</name>
    <name type="synonym">Trichocephalus trichiurus</name>
    <dbReference type="NCBI Taxonomy" id="36087"/>
    <lineage>
        <taxon>Eukaryota</taxon>
        <taxon>Metazoa</taxon>
        <taxon>Ecdysozoa</taxon>
        <taxon>Nematoda</taxon>
        <taxon>Enoplea</taxon>
        <taxon>Dorylaimia</taxon>
        <taxon>Trichinellida</taxon>
        <taxon>Trichuridae</taxon>
        <taxon>Trichuris</taxon>
    </lineage>
</organism>
<dbReference type="Pfam" id="PF00752">
    <property type="entry name" value="XPG_N"/>
    <property type="match status" value="1"/>
</dbReference>
<dbReference type="SMART" id="SM00485">
    <property type="entry name" value="XPGN"/>
    <property type="match status" value="1"/>
</dbReference>
<dbReference type="GO" id="GO:0046872">
    <property type="term" value="F:metal ion binding"/>
    <property type="evidence" value="ECO:0007669"/>
    <property type="project" value="UniProtKB-KW"/>
</dbReference>
<dbReference type="GO" id="GO:0006281">
    <property type="term" value="P:DNA repair"/>
    <property type="evidence" value="ECO:0007669"/>
    <property type="project" value="UniProtKB-KW"/>
</dbReference>
<dbReference type="InterPro" id="IPR006085">
    <property type="entry name" value="XPG_DNA_repair_N"/>
</dbReference>
<dbReference type="Gene3D" id="3.40.50.1010">
    <property type="entry name" value="5'-nuclease"/>
    <property type="match status" value="1"/>
</dbReference>
<dbReference type="EMBL" id="HG806063">
    <property type="protein sequence ID" value="CDW56636.1"/>
    <property type="molecule type" value="Genomic_DNA"/>
</dbReference>
<keyword evidence="2" id="KW-0378">Hydrolase</keyword>
<proteinExistence type="predicted"/>
<reference evidence="7" key="2">
    <citation type="submission" date="2014-03" db="EMBL/GenBank/DDBJ databases">
        <title>The whipworm genome and dual-species transcriptomics of an intimate host-pathogen interaction.</title>
        <authorList>
            <person name="Foth B.J."/>
            <person name="Tsai I.J."/>
            <person name="Reid A.J."/>
            <person name="Bancroft A.J."/>
            <person name="Nichol S."/>
            <person name="Tracey A."/>
            <person name="Holroyd N."/>
            <person name="Cotton J.A."/>
            <person name="Stanley E.J."/>
            <person name="Zarowiecki M."/>
            <person name="Liu J.Z."/>
            <person name="Huckvale T."/>
            <person name="Cooper P.J."/>
            <person name="Grencis R.K."/>
            <person name="Berriman M."/>
        </authorList>
    </citation>
    <scope>NUCLEOTIDE SEQUENCE [LARGE SCALE GENOMIC DNA]</scope>
</reference>
<dbReference type="GO" id="GO:0008409">
    <property type="term" value="F:5'-3' exonuclease activity"/>
    <property type="evidence" value="ECO:0007669"/>
    <property type="project" value="TreeGrafter"/>
</dbReference>
<dbReference type="AlphaFoldDB" id="A0A077Z8X8"/>
<keyword evidence="4" id="KW-0460">Magnesium</keyword>
<dbReference type="STRING" id="36087.A0A077Z8X8"/>
<dbReference type="OrthoDB" id="1937206at2759"/>
<evidence type="ECO:0000256" key="4">
    <source>
        <dbReference type="ARBA" id="ARBA00022842"/>
    </source>
</evidence>